<dbReference type="OrthoDB" id="9771846at2"/>
<feature type="domain" description="Glycosyltransferase subfamily 4-like N-terminal" evidence="4">
    <location>
        <begin position="20"/>
        <end position="187"/>
    </location>
</feature>
<keyword evidence="3 5" id="KW-0808">Transferase</keyword>
<proteinExistence type="predicted"/>
<evidence type="ECO:0000313" key="6">
    <source>
        <dbReference type="Proteomes" id="UP000196778"/>
    </source>
</evidence>
<evidence type="ECO:0000256" key="1">
    <source>
        <dbReference type="ARBA" id="ARBA00021292"/>
    </source>
</evidence>
<keyword evidence="2" id="KW-0328">Glycosyltransferase</keyword>
<dbReference type="CDD" id="cd03801">
    <property type="entry name" value="GT4_PimA-like"/>
    <property type="match status" value="1"/>
</dbReference>
<dbReference type="Gene3D" id="3.40.50.2000">
    <property type="entry name" value="Glycogen Phosphorylase B"/>
    <property type="match status" value="2"/>
</dbReference>
<reference evidence="6" key="1">
    <citation type="submission" date="2017-02" db="EMBL/GenBank/DDBJ databases">
        <authorList>
            <person name="Dridi B."/>
        </authorList>
    </citation>
    <scope>NUCLEOTIDE SEQUENCE [LARGE SCALE GENOMIC DNA]</scope>
    <source>
        <strain evidence="6">EB411</strain>
    </source>
</reference>
<organism evidence="5 6">
    <name type="scientific">Mycetocola reblochoni REB411</name>
    <dbReference type="NCBI Taxonomy" id="1255698"/>
    <lineage>
        <taxon>Bacteria</taxon>
        <taxon>Bacillati</taxon>
        <taxon>Actinomycetota</taxon>
        <taxon>Actinomycetes</taxon>
        <taxon>Micrococcales</taxon>
        <taxon>Microbacteriaceae</taxon>
        <taxon>Mycetocola</taxon>
    </lineage>
</organism>
<dbReference type="Proteomes" id="UP000196778">
    <property type="component" value="Unassembled WGS sequence"/>
</dbReference>
<keyword evidence="6" id="KW-1185">Reference proteome</keyword>
<dbReference type="AlphaFoldDB" id="A0A1R4K9G3"/>
<evidence type="ECO:0000256" key="2">
    <source>
        <dbReference type="ARBA" id="ARBA00022676"/>
    </source>
</evidence>
<gene>
    <name evidence="5" type="ORF">FM119_12115</name>
</gene>
<dbReference type="InterPro" id="IPR050194">
    <property type="entry name" value="Glycosyltransferase_grp1"/>
</dbReference>
<dbReference type="GO" id="GO:1901137">
    <property type="term" value="P:carbohydrate derivative biosynthetic process"/>
    <property type="evidence" value="ECO:0007669"/>
    <property type="project" value="UniProtKB-ARBA"/>
</dbReference>
<dbReference type="InterPro" id="IPR028098">
    <property type="entry name" value="Glyco_trans_4-like_N"/>
</dbReference>
<dbReference type="Pfam" id="PF13692">
    <property type="entry name" value="Glyco_trans_1_4"/>
    <property type="match status" value="1"/>
</dbReference>
<dbReference type="Pfam" id="PF13439">
    <property type="entry name" value="Glyco_transf_4"/>
    <property type="match status" value="1"/>
</dbReference>
<sequence>MTRIAYIVADPGIPVFGRKGASVHVQAIVRAARARGHEVHVFAASRGDDVPSDLAELPVSVEPVGSAPAERRERAQRTAAERLADAAVRWGPDVVYERLSLFSTAGARAAAGASARLIVEVNSPLVEEQARHRVLVDEEGALADVAATLAAADTVIAVSAPVAAWAVRRGADPARTRVVPNGVDPARFVPADPAAAPPTGRGEGRRPITVGFVGTLKPWHGTQTLVDALALARNAGADLTLRVVGDGPERRELSRRADAAGVPAVFTGSLAPEDVPKEYALMDIATAPYPAEADDYFSPLKVVEYLAAGVPVVASRVGQIPRLIDGCGVLVPPGDPAALATALSDLAADPERRTALATAGRARAVERHSWDGVLEASLAPSTSPAPAATRVAS</sequence>
<dbReference type="PANTHER" id="PTHR45947">
    <property type="entry name" value="SULFOQUINOVOSYL TRANSFERASE SQD2"/>
    <property type="match status" value="1"/>
</dbReference>
<dbReference type="GO" id="GO:0016757">
    <property type="term" value="F:glycosyltransferase activity"/>
    <property type="evidence" value="ECO:0007669"/>
    <property type="project" value="UniProtKB-KW"/>
</dbReference>
<dbReference type="RefSeq" id="WP_087138422.1">
    <property type="nucleotide sequence ID" value="NZ_FUKR01000071.1"/>
</dbReference>
<dbReference type="EMBL" id="FUKR01000071">
    <property type="protein sequence ID" value="SJN40653.1"/>
    <property type="molecule type" value="Genomic_DNA"/>
</dbReference>
<protein>
    <recommendedName>
        <fullName evidence="1">D-inositol 3-phosphate glycosyltransferase</fullName>
    </recommendedName>
</protein>
<dbReference type="SUPFAM" id="SSF53756">
    <property type="entry name" value="UDP-Glycosyltransferase/glycogen phosphorylase"/>
    <property type="match status" value="1"/>
</dbReference>
<dbReference type="PANTHER" id="PTHR45947:SF3">
    <property type="entry name" value="SULFOQUINOVOSYL TRANSFERASE SQD2"/>
    <property type="match status" value="1"/>
</dbReference>
<evidence type="ECO:0000259" key="4">
    <source>
        <dbReference type="Pfam" id="PF13439"/>
    </source>
</evidence>
<evidence type="ECO:0000313" key="5">
    <source>
        <dbReference type="EMBL" id="SJN40653.1"/>
    </source>
</evidence>
<accession>A0A1R4K9G3</accession>
<evidence type="ECO:0000256" key="3">
    <source>
        <dbReference type="ARBA" id="ARBA00022679"/>
    </source>
</evidence>
<name>A0A1R4K9G3_9MICO</name>